<reference evidence="8" key="1">
    <citation type="submission" date="2018-05" db="EMBL/GenBank/DDBJ databases">
        <authorList>
            <person name="Lanie J.A."/>
            <person name="Ng W.-L."/>
            <person name="Kazmierczak K.M."/>
            <person name="Andrzejewski T.M."/>
            <person name="Davidsen T.M."/>
            <person name="Wayne K.J."/>
            <person name="Tettelin H."/>
            <person name="Glass J.I."/>
            <person name="Rusch D."/>
            <person name="Podicherti R."/>
            <person name="Tsui H.-C.T."/>
            <person name="Winkler M.E."/>
        </authorList>
    </citation>
    <scope>NUCLEOTIDE SEQUENCE</scope>
</reference>
<evidence type="ECO:0000256" key="1">
    <source>
        <dbReference type="ARBA" id="ARBA00001936"/>
    </source>
</evidence>
<keyword evidence="3" id="KW-0479">Metal-binding</keyword>
<evidence type="ECO:0000259" key="7">
    <source>
        <dbReference type="PROSITE" id="PS51462"/>
    </source>
</evidence>
<keyword evidence="4" id="KW-0378">Hydrolase</keyword>
<accession>A0A381ZGK0</accession>
<dbReference type="GO" id="GO:0010945">
    <property type="term" value="F:coenzyme A diphosphatase activity"/>
    <property type="evidence" value="ECO:0007669"/>
    <property type="project" value="InterPro"/>
</dbReference>
<dbReference type="AlphaFoldDB" id="A0A381ZGK0"/>
<evidence type="ECO:0000256" key="4">
    <source>
        <dbReference type="ARBA" id="ARBA00022801"/>
    </source>
</evidence>
<evidence type="ECO:0000256" key="6">
    <source>
        <dbReference type="ARBA" id="ARBA00023211"/>
    </source>
</evidence>
<dbReference type="InterPro" id="IPR045121">
    <property type="entry name" value="CoAse"/>
</dbReference>
<evidence type="ECO:0000256" key="2">
    <source>
        <dbReference type="ARBA" id="ARBA00001946"/>
    </source>
</evidence>
<evidence type="ECO:0000313" key="8">
    <source>
        <dbReference type="EMBL" id="SVA88395.1"/>
    </source>
</evidence>
<sequence length="200" mass="22417">MIDKTLDRLQQLLSSKVPTPIISENTRPASVLVIIYQKDGGYCIQLQKRSQLVQNHKGEVSFPGGTPENHDSTSLATALRETYEEVGILSKDISVLGQMDDVLTQTGYLLKVFVGTITYPYKFLPSKSEVEEILEVPIGELENPINWREEVRLVGQGLIKSYSYAYKSHLIYGATAKIITRFLQLIEQTSTHKEALCNSP</sequence>
<dbReference type="Gene3D" id="3.90.79.10">
    <property type="entry name" value="Nucleoside Triphosphate Pyrophosphohydrolase"/>
    <property type="match status" value="1"/>
</dbReference>
<name>A0A381ZGK0_9ZZZZ</name>
<evidence type="ECO:0000256" key="5">
    <source>
        <dbReference type="ARBA" id="ARBA00022842"/>
    </source>
</evidence>
<comment type="cofactor">
    <cofactor evidence="1">
        <name>Mn(2+)</name>
        <dbReference type="ChEBI" id="CHEBI:29035"/>
    </cofactor>
</comment>
<organism evidence="8">
    <name type="scientific">marine metagenome</name>
    <dbReference type="NCBI Taxonomy" id="408172"/>
    <lineage>
        <taxon>unclassified sequences</taxon>
        <taxon>metagenomes</taxon>
        <taxon>ecological metagenomes</taxon>
    </lineage>
</organism>
<dbReference type="EMBL" id="UINC01021249">
    <property type="protein sequence ID" value="SVA88395.1"/>
    <property type="molecule type" value="Genomic_DNA"/>
</dbReference>
<keyword evidence="6" id="KW-0464">Manganese</keyword>
<dbReference type="Pfam" id="PF00293">
    <property type="entry name" value="NUDIX"/>
    <property type="match status" value="1"/>
</dbReference>
<dbReference type="PANTHER" id="PTHR12992:SF11">
    <property type="entry name" value="MITOCHONDRIAL COENZYME A DIPHOSPHATASE NUDT8"/>
    <property type="match status" value="1"/>
</dbReference>
<dbReference type="CDD" id="cd03426">
    <property type="entry name" value="NUDIX_CoAse_Nudt7"/>
    <property type="match status" value="1"/>
</dbReference>
<evidence type="ECO:0000256" key="3">
    <source>
        <dbReference type="ARBA" id="ARBA00022723"/>
    </source>
</evidence>
<comment type="cofactor">
    <cofactor evidence="2">
        <name>Mg(2+)</name>
        <dbReference type="ChEBI" id="CHEBI:18420"/>
    </cofactor>
</comment>
<dbReference type="SUPFAM" id="SSF55811">
    <property type="entry name" value="Nudix"/>
    <property type="match status" value="1"/>
</dbReference>
<dbReference type="InterPro" id="IPR000086">
    <property type="entry name" value="NUDIX_hydrolase_dom"/>
</dbReference>
<gene>
    <name evidence="8" type="ORF">METZ01_LOCUS141249</name>
</gene>
<feature type="domain" description="Nudix hydrolase" evidence="7">
    <location>
        <begin position="26"/>
        <end position="160"/>
    </location>
</feature>
<proteinExistence type="predicted"/>
<dbReference type="GO" id="GO:0046872">
    <property type="term" value="F:metal ion binding"/>
    <property type="evidence" value="ECO:0007669"/>
    <property type="project" value="UniProtKB-KW"/>
</dbReference>
<keyword evidence="5" id="KW-0460">Magnesium</keyword>
<dbReference type="PROSITE" id="PS51462">
    <property type="entry name" value="NUDIX"/>
    <property type="match status" value="1"/>
</dbReference>
<protein>
    <recommendedName>
        <fullName evidence="7">Nudix hydrolase domain-containing protein</fullName>
    </recommendedName>
</protein>
<dbReference type="PANTHER" id="PTHR12992">
    <property type="entry name" value="NUDIX HYDROLASE"/>
    <property type="match status" value="1"/>
</dbReference>
<dbReference type="InterPro" id="IPR015797">
    <property type="entry name" value="NUDIX_hydrolase-like_dom_sf"/>
</dbReference>